<dbReference type="Gene3D" id="3.30.70.260">
    <property type="match status" value="1"/>
</dbReference>
<dbReference type="CDD" id="cd01398">
    <property type="entry name" value="RPI_A"/>
    <property type="match status" value="1"/>
</dbReference>
<dbReference type="Gene3D" id="3.40.50.1360">
    <property type="match status" value="1"/>
</dbReference>
<dbReference type="PANTHER" id="PTHR11934">
    <property type="entry name" value="RIBOSE-5-PHOSPHATE ISOMERASE"/>
    <property type="match status" value="1"/>
</dbReference>
<keyword evidence="6" id="KW-0413">Isomerase</keyword>
<keyword evidence="10" id="KW-1185">Reference proteome</keyword>
<evidence type="ECO:0000256" key="3">
    <source>
        <dbReference type="ARBA" id="ARBA00008088"/>
    </source>
</evidence>
<evidence type="ECO:0000256" key="7">
    <source>
        <dbReference type="ARBA" id="ARBA00029734"/>
    </source>
</evidence>
<evidence type="ECO:0000256" key="2">
    <source>
        <dbReference type="ARBA" id="ARBA00004988"/>
    </source>
</evidence>
<dbReference type="SUPFAM" id="SSF75445">
    <property type="entry name" value="D-ribose-5-phosphate isomerase (RpiA), lid domain"/>
    <property type="match status" value="1"/>
</dbReference>
<sequence length="246" mass="26128">MSTTLTPAELLVNEAKRQASYTAIDEHVDATTKVIGIGSGSTVIFCVDRLAQRVKRENLHIVACIPTSFQSKQLIIEAGLPLADLNQHPIIDVAFDGADEVDSSLNCIKGGGACQLQEKLVAAAAKKFVVVADYRKDAEVLGTQWKAGVPLEVIPMAYVPIMGTLKALGGNPVLRMALRKAGPVVTDNGNFVIDADFGEIKDPIALDQKLISIPGIVETGLFCRMASVAYFGGKDGTVIVRKAPAL</sequence>
<gene>
    <name evidence="9" type="ORF">HK097_002065</name>
</gene>
<dbReference type="GO" id="GO:0004751">
    <property type="term" value="F:ribose-5-phosphate isomerase activity"/>
    <property type="evidence" value="ECO:0007669"/>
    <property type="project" value="UniProtKB-EC"/>
</dbReference>
<dbReference type="InterPro" id="IPR020672">
    <property type="entry name" value="Ribose5P_isomerase_typA_subgr"/>
</dbReference>
<protein>
    <recommendedName>
        <fullName evidence="5">Ribose-5-phosphate isomerase</fullName>
        <ecNumber evidence="4">5.3.1.6</ecNumber>
    </recommendedName>
    <alternativeName>
        <fullName evidence="8">D-ribose-5-phosphate ketol-isomerase</fullName>
    </alternativeName>
    <alternativeName>
        <fullName evidence="7">Phosphoriboisomerase</fullName>
    </alternativeName>
</protein>
<dbReference type="InterPro" id="IPR037171">
    <property type="entry name" value="NagB/RpiA_transferase-like"/>
</dbReference>
<dbReference type="FunFam" id="3.40.50.1360:FF:000014">
    <property type="entry name" value="Ribose 5-phosphate isomerase"/>
    <property type="match status" value="1"/>
</dbReference>
<dbReference type="Pfam" id="PF06026">
    <property type="entry name" value="Rib_5-P_isom_A"/>
    <property type="match status" value="1"/>
</dbReference>
<proteinExistence type="inferred from homology"/>
<dbReference type="NCBIfam" id="NF001924">
    <property type="entry name" value="PRK00702.1"/>
    <property type="match status" value="1"/>
</dbReference>
<dbReference type="Proteomes" id="UP001212841">
    <property type="component" value="Unassembled WGS sequence"/>
</dbReference>
<name>A0AAD5X7Y9_9FUNG</name>
<dbReference type="HAMAP" id="MF_00170">
    <property type="entry name" value="Rib_5P_isom_A"/>
    <property type="match status" value="1"/>
</dbReference>
<evidence type="ECO:0000313" key="10">
    <source>
        <dbReference type="Proteomes" id="UP001212841"/>
    </source>
</evidence>
<reference evidence="9" key="1">
    <citation type="submission" date="2020-05" db="EMBL/GenBank/DDBJ databases">
        <title>Phylogenomic resolution of chytrid fungi.</title>
        <authorList>
            <person name="Stajich J.E."/>
            <person name="Amses K."/>
            <person name="Simmons R."/>
            <person name="Seto K."/>
            <person name="Myers J."/>
            <person name="Bonds A."/>
            <person name="Quandt C.A."/>
            <person name="Barry K."/>
            <person name="Liu P."/>
            <person name="Grigoriev I."/>
            <person name="Longcore J.E."/>
            <person name="James T.Y."/>
        </authorList>
    </citation>
    <scope>NUCLEOTIDE SEQUENCE</scope>
    <source>
        <strain evidence="9">JEL0318</strain>
    </source>
</reference>
<comment type="catalytic activity">
    <reaction evidence="1">
        <text>aldehydo-D-ribose 5-phosphate = D-ribulose 5-phosphate</text>
        <dbReference type="Rhea" id="RHEA:14657"/>
        <dbReference type="ChEBI" id="CHEBI:58121"/>
        <dbReference type="ChEBI" id="CHEBI:58273"/>
        <dbReference type="EC" id="5.3.1.6"/>
    </reaction>
</comment>
<evidence type="ECO:0000313" key="9">
    <source>
        <dbReference type="EMBL" id="KAJ3054342.1"/>
    </source>
</evidence>
<comment type="pathway">
    <text evidence="2">Carbohydrate degradation; pentose phosphate pathway; D-ribose 5-phosphate from D-ribulose 5-phosphate (non-oxidative stage): step 1/1.</text>
</comment>
<dbReference type="InterPro" id="IPR004788">
    <property type="entry name" value="Ribose5P_isomerase_type_A"/>
</dbReference>
<dbReference type="FunFam" id="3.30.70.260:FF:000018">
    <property type="entry name" value="Ribose-5-phosphate isomerase A"/>
    <property type="match status" value="1"/>
</dbReference>
<comment type="similarity">
    <text evidence="3">Belongs to the ribose 5-phosphate isomerase family.</text>
</comment>
<comment type="caution">
    <text evidence="9">The sequence shown here is derived from an EMBL/GenBank/DDBJ whole genome shotgun (WGS) entry which is preliminary data.</text>
</comment>
<dbReference type="GO" id="GO:0006014">
    <property type="term" value="P:D-ribose metabolic process"/>
    <property type="evidence" value="ECO:0007669"/>
    <property type="project" value="TreeGrafter"/>
</dbReference>
<evidence type="ECO:0000256" key="8">
    <source>
        <dbReference type="ARBA" id="ARBA00032273"/>
    </source>
</evidence>
<dbReference type="SUPFAM" id="SSF100950">
    <property type="entry name" value="NagB/RpiA/CoA transferase-like"/>
    <property type="match status" value="1"/>
</dbReference>
<dbReference type="PANTHER" id="PTHR11934:SF0">
    <property type="entry name" value="RIBOSE-5-PHOSPHATE ISOMERASE"/>
    <property type="match status" value="1"/>
</dbReference>
<evidence type="ECO:0000256" key="6">
    <source>
        <dbReference type="ARBA" id="ARBA00023235"/>
    </source>
</evidence>
<evidence type="ECO:0000256" key="4">
    <source>
        <dbReference type="ARBA" id="ARBA00011959"/>
    </source>
</evidence>
<dbReference type="EC" id="5.3.1.6" evidence="4"/>
<evidence type="ECO:0000256" key="5">
    <source>
        <dbReference type="ARBA" id="ARBA00019150"/>
    </source>
</evidence>
<dbReference type="NCBIfam" id="TIGR00021">
    <property type="entry name" value="rpiA"/>
    <property type="match status" value="1"/>
</dbReference>
<dbReference type="AlphaFoldDB" id="A0AAD5X7Y9"/>
<dbReference type="EMBL" id="JADGJD010000143">
    <property type="protein sequence ID" value="KAJ3054342.1"/>
    <property type="molecule type" value="Genomic_DNA"/>
</dbReference>
<evidence type="ECO:0000256" key="1">
    <source>
        <dbReference type="ARBA" id="ARBA00001713"/>
    </source>
</evidence>
<dbReference type="GO" id="GO:0005737">
    <property type="term" value="C:cytoplasm"/>
    <property type="evidence" value="ECO:0007669"/>
    <property type="project" value="TreeGrafter"/>
</dbReference>
<accession>A0AAD5X7Y9</accession>
<dbReference type="GO" id="GO:0009052">
    <property type="term" value="P:pentose-phosphate shunt, non-oxidative branch"/>
    <property type="evidence" value="ECO:0007669"/>
    <property type="project" value="InterPro"/>
</dbReference>
<organism evidence="9 10">
    <name type="scientific">Rhizophlyctis rosea</name>
    <dbReference type="NCBI Taxonomy" id="64517"/>
    <lineage>
        <taxon>Eukaryota</taxon>
        <taxon>Fungi</taxon>
        <taxon>Fungi incertae sedis</taxon>
        <taxon>Chytridiomycota</taxon>
        <taxon>Chytridiomycota incertae sedis</taxon>
        <taxon>Chytridiomycetes</taxon>
        <taxon>Rhizophlyctidales</taxon>
        <taxon>Rhizophlyctidaceae</taxon>
        <taxon>Rhizophlyctis</taxon>
    </lineage>
</organism>